<evidence type="ECO:0000313" key="2">
    <source>
        <dbReference type="Proteomes" id="UP000316621"/>
    </source>
</evidence>
<dbReference type="CDD" id="cd09487">
    <property type="entry name" value="SAM_superfamily"/>
    <property type="match status" value="1"/>
</dbReference>
<dbReference type="Gene3D" id="1.10.150.50">
    <property type="entry name" value="Transcription Factor, Ets-1"/>
    <property type="match status" value="1"/>
</dbReference>
<gene>
    <name evidence="1" type="ORF">C5167_040499</name>
</gene>
<keyword evidence="2" id="KW-1185">Reference proteome</keyword>
<dbReference type="AlphaFoldDB" id="A0A4Y7IF65"/>
<accession>A0A4Y7IF65</accession>
<dbReference type="PANTHER" id="PTHR33915:SF1">
    <property type="entry name" value="OS04G0644100 PROTEIN"/>
    <property type="match status" value="1"/>
</dbReference>
<dbReference type="Gramene" id="RZC47547">
    <property type="protein sequence ID" value="RZC47547"/>
    <property type="gene ID" value="C5167_040499"/>
</dbReference>
<dbReference type="OrthoDB" id="1887912at2759"/>
<reference evidence="1 2" key="1">
    <citation type="journal article" date="2018" name="Science">
        <title>The opium poppy genome and morphinan production.</title>
        <authorList>
            <person name="Guo L."/>
            <person name="Winzer T."/>
            <person name="Yang X."/>
            <person name="Li Y."/>
            <person name="Ning Z."/>
            <person name="He Z."/>
            <person name="Teodor R."/>
            <person name="Lu Y."/>
            <person name="Bowser T.A."/>
            <person name="Graham I.A."/>
            <person name="Ye K."/>
        </authorList>
    </citation>
    <scope>NUCLEOTIDE SEQUENCE [LARGE SCALE GENOMIC DNA]</scope>
    <source>
        <strain evidence="2">cv. HN1</strain>
        <tissue evidence="1">Leaves</tissue>
    </source>
</reference>
<dbReference type="PANTHER" id="PTHR33915">
    <property type="entry name" value="OSJNBA0033G05.11 PROTEIN"/>
    <property type="match status" value="1"/>
</dbReference>
<organism evidence="1 2">
    <name type="scientific">Papaver somniferum</name>
    <name type="common">Opium poppy</name>
    <dbReference type="NCBI Taxonomy" id="3469"/>
    <lineage>
        <taxon>Eukaryota</taxon>
        <taxon>Viridiplantae</taxon>
        <taxon>Streptophyta</taxon>
        <taxon>Embryophyta</taxon>
        <taxon>Tracheophyta</taxon>
        <taxon>Spermatophyta</taxon>
        <taxon>Magnoliopsida</taxon>
        <taxon>Ranunculales</taxon>
        <taxon>Papaveraceae</taxon>
        <taxon>Papaveroideae</taxon>
        <taxon>Papaver</taxon>
    </lineage>
</organism>
<dbReference type="SUPFAM" id="SSF47769">
    <property type="entry name" value="SAM/Pointed domain"/>
    <property type="match status" value="1"/>
</dbReference>
<dbReference type="Proteomes" id="UP000316621">
    <property type="component" value="Chromosome 1"/>
</dbReference>
<evidence type="ECO:0008006" key="3">
    <source>
        <dbReference type="Google" id="ProtNLM"/>
    </source>
</evidence>
<protein>
    <recommendedName>
        <fullName evidence="3">SAM domain-containing protein</fullName>
    </recommendedName>
</protein>
<name>A0A4Y7IF65_PAPSO</name>
<dbReference type="EMBL" id="CM010715">
    <property type="protein sequence ID" value="RZC47547.1"/>
    <property type="molecule type" value="Genomic_DNA"/>
</dbReference>
<proteinExistence type="predicted"/>
<evidence type="ECO:0000313" key="1">
    <source>
        <dbReference type="EMBL" id="RZC47547.1"/>
    </source>
</evidence>
<sequence length="243" mass="27354">MDWFSWLSKSNLESSLFYEYGLVFAQNELEEEDITYFNHEFLQSMGISIAKHRLEIIKLAKKGKRIGKNPNAISVVKIANMFKKAKKFVVKYIQTMGHGDQNPAAIVAVPPRPSSSYGSGWRRAMLLKRSRTTTNTNNNHSNRLMMLKQGRSPSLMLTHGIMSPNVATAAYPFSRSTGASPSTAAYRYPVSTGASPSVFYDVRSEDMHQEVNDGDDDDDAYWVSATSFQEIKWDSMFQGLKPT</sequence>
<dbReference type="InterPro" id="IPR013761">
    <property type="entry name" value="SAM/pointed_sf"/>
</dbReference>